<feature type="domain" description="BZIP" evidence="5">
    <location>
        <begin position="114"/>
        <end position="129"/>
    </location>
</feature>
<dbReference type="PROSITE" id="PS00036">
    <property type="entry name" value="BZIP_BASIC"/>
    <property type="match status" value="1"/>
</dbReference>
<gene>
    <name evidence="6" type="ORF">LTRI10_LOCUS20234</name>
</gene>
<sequence>MNNNNNNNMSSPSSSSSSSSTPLFVINHNNYSVTLLPPPLEQPWTSTARIALYKYSPPPYLTATPPVMDNALIRKRPGRPTGPSNKKRALMMSGASDVMSESGDSSDQDPAKLKRMVSNRISARNSRIRKQEYVESLKKAVTIEEDKIAELAPKVKDYQCLNIFLRNENIMLRQRVESIERLQAAKEAESMAMQKQIDDLVCYLDIAARIHAEP</sequence>
<dbReference type="SMART" id="SM00338">
    <property type="entry name" value="BRLZ"/>
    <property type="match status" value="1"/>
</dbReference>
<dbReference type="PANTHER" id="PTHR46391">
    <property type="entry name" value="BASIC LEUCINE ZIPPER 34"/>
    <property type="match status" value="1"/>
</dbReference>
<keyword evidence="3" id="KW-0539">Nucleus</keyword>
<dbReference type="InterPro" id="IPR052483">
    <property type="entry name" value="bZIP_transcription_regulators"/>
</dbReference>
<dbReference type="Pfam" id="PF00170">
    <property type="entry name" value="bZIP_1"/>
    <property type="match status" value="1"/>
</dbReference>
<dbReference type="GO" id="GO:0005634">
    <property type="term" value="C:nucleus"/>
    <property type="evidence" value="ECO:0007669"/>
    <property type="project" value="TreeGrafter"/>
</dbReference>
<dbReference type="GO" id="GO:0003700">
    <property type="term" value="F:DNA-binding transcription factor activity"/>
    <property type="evidence" value="ECO:0007669"/>
    <property type="project" value="InterPro"/>
</dbReference>
<dbReference type="InterPro" id="IPR046347">
    <property type="entry name" value="bZIP_sf"/>
</dbReference>
<feature type="region of interest" description="Disordered" evidence="4">
    <location>
        <begin position="1"/>
        <end position="21"/>
    </location>
</feature>
<dbReference type="GO" id="GO:0003677">
    <property type="term" value="F:DNA binding"/>
    <property type="evidence" value="ECO:0007669"/>
    <property type="project" value="TreeGrafter"/>
</dbReference>
<dbReference type="PANTHER" id="PTHR46391:SF11">
    <property type="entry name" value="BASIC LEUCINE ZIPPER 19-LIKE ISOFORM X1"/>
    <property type="match status" value="1"/>
</dbReference>
<dbReference type="EMBL" id="OZ034816">
    <property type="protein sequence ID" value="CAL1378668.1"/>
    <property type="molecule type" value="Genomic_DNA"/>
</dbReference>
<evidence type="ECO:0000256" key="1">
    <source>
        <dbReference type="ARBA" id="ARBA00023015"/>
    </source>
</evidence>
<dbReference type="InterPro" id="IPR004827">
    <property type="entry name" value="bZIP"/>
</dbReference>
<evidence type="ECO:0000256" key="3">
    <source>
        <dbReference type="ARBA" id="ARBA00023242"/>
    </source>
</evidence>
<dbReference type="AlphaFoldDB" id="A0AAV2DZ44"/>
<feature type="compositionally biased region" description="Low complexity" evidence="4">
    <location>
        <begin position="1"/>
        <end position="20"/>
    </location>
</feature>
<keyword evidence="7" id="KW-1185">Reference proteome</keyword>
<keyword evidence="2" id="KW-0804">Transcription</keyword>
<evidence type="ECO:0000313" key="7">
    <source>
        <dbReference type="Proteomes" id="UP001497516"/>
    </source>
</evidence>
<dbReference type="Proteomes" id="UP001497516">
    <property type="component" value="Chromosome 3"/>
</dbReference>
<name>A0AAV2DZ44_9ROSI</name>
<dbReference type="Gene3D" id="1.20.5.170">
    <property type="match status" value="1"/>
</dbReference>
<dbReference type="SUPFAM" id="SSF57959">
    <property type="entry name" value="Leucine zipper domain"/>
    <property type="match status" value="1"/>
</dbReference>
<accession>A0AAV2DZ44</accession>
<evidence type="ECO:0000256" key="2">
    <source>
        <dbReference type="ARBA" id="ARBA00023163"/>
    </source>
</evidence>
<protein>
    <recommendedName>
        <fullName evidence="5">BZIP domain-containing protein</fullName>
    </recommendedName>
</protein>
<evidence type="ECO:0000259" key="5">
    <source>
        <dbReference type="PROSITE" id="PS00036"/>
    </source>
</evidence>
<evidence type="ECO:0000313" key="6">
    <source>
        <dbReference type="EMBL" id="CAL1378668.1"/>
    </source>
</evidence>
<reference evidence="6 7" key="1">
    <citation type="submission" date="2024-04" db="EMBL/GenBank/DDBJ databases">
        <authorList>
            <person name="Fracassetti M."/>
        </authorList>
    </citation>
    <scope>NUCLEOTIDE SEQUENCE [LARGE SCALE GENOMIC DNA]</scope>
</reference>
<organism evidence="6 7">
    <name type="scientific">Linum trigynum</name>
    <dbReference type="NCBI Taxonomy" id="586398"/>
    <lineage>
        <taxon>Eukaryota</taxon>
        <taxon>Viridiplantae</taxon>
        <taxon>Streptophyta</taxon>
        <taxon>Embryophyta</taxon>
        <taxon>Tracheophyta</taxon>
        <taxon>Spermatophyta</taxon>
        <taxon>Magnoliopsida</taxon>
        <taxon>eudicotyledons</taxon>
        <taxon>Gunneridae</taxon>
        <taxon>Pentapetalae</taxon>
        <taxon>rosids</taxon>
        <taxon>fabids</taxon>
        <taxon>Malpighiales</taxon>
        <taxon>Linaceae</taxon>
        <taxon>Linum</taxon>
    </lineage>
</organism>
<proteinExistence type="predicted"/>
<dbReference type="GO" id="GO:0045893">
    <property type="term" value="P:positive regulation of DNA-templated transcription"/>
    <property type="evidence" value="ECO:0007669"/>
    <property type="project" value="TreeGrafter"/>
</dbReference>
<evidence type="ECO:0000256" key="4">
    <source>
        <dbReference type="SAM" id="MobiDB-lite"/>
    </source>
</evidence>
<keyword evidence="1" id="KW-0805">Transcription regulation</keyword>